<evidence type="ECO:0000313" key="6">
    <source>
        <dbReference type="EMBL" id="KAG3218367.1"/>
    </source>
</evidence>
<accession>A0A329SK20</accession>
<dbReference type="Proteomes" id="UP000760860">
    <property type="component" value="Unassembled WGS sequence"/>
</dbReference>
<dbReference type="EMBL" id="RCMG01000472">
    <property type="protein sequence ID" value="KAG2853618.1"/>
    <property type="molecule type" value="Genomic_DNA"/>
</dbReference>
<comment type="caution">
    <text evidence="7">The sequence shown here is derived from an EMBL/GenBank/DDBJ whole genome shotgun (WGS) entry which is preliminary data.</text>
</comment>
<evidence type="ECO:0000313" key="2">
    <source>
        <dbReference type="EMBL" id="KAG2853618.1"/>
    </source>
</evidence>
<proteinExistence type="predicted"/>
<sequence length="156" mass="15711">MDSREYEDPDVAFGDAVSEILRTKEEEEKEDALQQVMPPTTPPRRTAPPDSSAASSEARESSDESSSSGASVFPDVTTHTGHNKVWNIVQQALNSASGGNAGGQSTGATTTTGAKLISSTTTAPVSVPGVTAAGMPTAQSVVAAVGPPVVPGTAAS</sequence>
<dbReference type="Proteomes" id="UP000736787">
    <property type="component" value="Unassembled WGS sequence"/>
</dbReference>
<dbReference type="Proteomes" id="UP000735874">
    <property type="component" value="Unassembled WGS sequence"/>
</dbReference>
<protein>
    <submittedName>
        <fullName evidence="7">Uncharacterized protein</fullName>
    </submittedName>
</protein>
<evidence type="ECO:0000313" key="3">
    <source>
        <dbReference type="EMBL" id="KAG2910346.1"/>
    </source>
</evidence>
<dbReference type="Proteomes" id="UP000697107">
    <property type="component" value="Unassembled WGS sequence"/>
</dbReference>
<evidence type="ECO:0000256" key="1">
    <source>
        <dbReference type="SAM" id="MobiDB-lite"/>
    </source>
</evidence>
<dbReference type="VEuPathDB" id="FungiDB:PC110_g6587"/>
<evidence type="ECO:0000313" key="7">
    <source>
        <dbReference type="EMBL" id="RAW37143.1"/>
    </source>
</evidence>
<gene>
    <name evidence="7" type="ORF">PC110_g6587</name>
    <name evidence="2" type="ORF">PC113_g14027</name>
    <name evidence="3" type="ORF">PC115_g12925</name>
    <name evidence="4" type="ORF">PC117_g14372</name>
    <name evidence="5" type="ORF">PC118_g13562</name>
    <name evidence="6" type="ORF">PC129_g10826</name>
</gene>
<dbReference type="Proteomes" id="UP000251314">
    <property type="component" value="Unassembled WGS sequence"/>
</dbReference>
<evidence type="ECO:0000313" key="5">
    <source>
        <dbReference type="EMBL" id="KAG2976158.1"/>
    </source>
</evidence>
<reference evidence="7 8" key="1">
    <citation type="submission" date="2018-01" db="EMBL/GenBank/DDBJ databases">
        <title>Draft genome of the strawberry crown rot pathogen Phytophthora cactorum.</title>
        <authorList>
            <person name="Armitage A.D."/>
            <person name="Lysoe E."/>
            <person name="Nellist C.F."/>
            <person name="Harrison R.J."/>
            <person name="Brurberg M.B."/>
        </authorList>
    </citation>
    <scope>NUCLEOTIDE SEQUENCE [LARGE SCALE GENOMIC DNA]</scope>
    <source>
        <strain evidence="7 8">10300</strain>
    </source>
</reference>
<reference evidence="2" key="2">
    <citation type="submission" date="2018-10" db="EMBL/GenBank/DDBJ databases">
        <title>Effector identification in a new, highly contiguous assembly of the strawberry crown rot pathogen Phytophthora cactorum.</title>
        <authorList>
            <person name="Armitage A.D."/>
            <person name="Nellist C.F."/>
            <person name="Bates H."/>
            <person name="Vickerstaff R.J."/>
            <person name="Harrison R.J."/>
        </authorList>
    </citation>
    <scope>NUCLEOTIDE SEQUENCE</scope>
    <source>
        <strain evidence="2">15-7</strain>
        <strain evidence="3">4032</strain>
        <strain evidence="4">4040</strain>
        <strain evidence="5">P415</strain>
        <strain evidence="6">P421</strain>
    </source>
</reference>
<evidence type="ECO:0000313" key="8">
    <source>
        <dbReference type="Proteomes" id="UP000251314"/>
    </source>
</evidence>
<dbReference type="AlphaFoldDB" id="A0A329SK20"/>
<organism evidence="7 8">
    <name type="scientific">Phytophthora cactorum</name>
    <dbReference type="NCBI Taxonomy" id="29920"/>
    <lineage>
        <taxon>Eukaryota</taxon>
        <taxon>Sar</taxon>
        <taxon>Stramenopiles</taxon>
        <taxon>Oomycota</taxon>
        <taxon>Peronosporomycetes</taxon>
        <taxon>Peronosporales</taxon>
        <taxon>Peronosporaceae</taxon>
        <taxon>Phytophthora</taxon>
    </lineage>
</organism>
<evidence type="ECO:0000313" key="4">
    <source>
        <dbReference type="EMBL" id="KAG2928240.1"/>
    </source>
</evidence>
<dbReference type="EMBL" id="RCMI01000447">
    <property type="protein sequence ID" value="KAG2910346.1"/>
    <property type="molecule type" value="Genomic_DNA"/>
</dbReference>
<keyword evidence="8" id="KW-1185">Reference proteome</keyword>
<feature type="region of interest" description="Disordered" evidence="1">
    <location>
        <begin position="1"/>
        <end position="78"/>
    </location>
</feature>
<dbReference type="EMBL" id="MJFZ01000119">
    <property type="protein sequence ID" value="RAW37143.1"/>
    <property type="molecule type" value="Genomic_DNA"/>
</dbReference>
<name>A0A329SK20_9STRA</name>
<dbReference type="EMBL" id="RCML01000470">
    <property type="protein sequence ID" value="KAG2976158.1"/>
    <property type="molecule type" value="Genomic_DNA"/>
</dbReference>
<dbReference type="EMBL" id="RCMV01000366">
    <property type="protein sequence ID" value="KAG3218367.1"/>
    <property type="molecule type" value="Genomic_DNA"/>
</dbReference>
<dbReference type="EMBL" id="RCMK01000447">
    <property type="protein sequence ID" value="KAG2928240.1"/>
    <property type="molecule type" value="Genomic_DNA"/>
</dbReference>
<dbReference type="Proteomes" id="UP000774804">
    <property type="component" value="Unassembled WGS sequence"/>
</dbReference>